<evidence type="ECO:0000256" key="1">
    <source>
        <dbReference type="ARBA" id="ARBA00004141"/>
    </source>
</evidence>
<feature type="transmembrane region" description="Helical" evidence="6">
    <location>
        <begin position="99"/>
        <end position="115"/>
    </location>
</feature>
<sequence>MKLEGRVLFLGLFYFFIKIQVASNRSWPFILERRSFKLEKQHVLSLGIGAIAAFWSALVGSFGLAVSVLLVVMLADYITGLLCATVNKELNSSKGWRGFIKKLIVLILIGLLYLIELSLNGTATGGEGAAWAYIAIEFISITENAGKIGVPLGPLTNIIAVLKEKVNGKGEK</sequence>
<name>A0A4V5P0T2_9BACI</name>
<dbReference type="GO" id="GO:0016020">
    <property type="term" value="C:membrane"/>
    <property type="evidence" value="ECO:0007669"/>
    <property type="project" value="UniProtKB-SubCell"/>
</dbReference>
<evidence type="ECO:0000256" key="4">
    <source>
        <dbReference type="ARBA" id="ARBA00023136"/>
    </source>
</evidence>
<comment type="similarity">
    <text evidence="5">Belongs to the bacteriophage holin family. Cp-1 holin subfamily.</text>
</comment>
<dbReference type="NCBIfam" id="TIGR01593">
    <property type="entry name" value="holin_tox_secr"/>
    <property type="match status" value="1"/>
</dbReference>
<gene>
    <name evidence="7" type="ORF">FA727_16215</name>
</gene>
<evidence type="ECO:0000256" key="5">
    <source>
        <dbReference type="ARBA" id="ARBA00023600"/>
    </source>
</evidence>
<dbReference type="EMBL" id="SWBM01000004">
    <property type="protein sequence ID" value="TKC15670.1"/>
    <property type="molecule type" value="Genomic_DNA"/>
</dbReference>
<comment type="subcellular location">
    <subcellularLocation>
        <location evidence="1">Membrane</location>
        <topology evidence="1">Multi-pass membrane protein</topology>
    </subcellularLocation>
</comment>
<keyword evidence="2 6" id="KW-0812">Transmembrane</keyword>
<dbReference type="Pfam" id="PF05105">
    <property type="entry name" value="Phage_holin_4_1"/>
    <property type="match status" value="1"/>
</dbReference>
<evidence type="ECO:0000256" key="6">
    <source>
        <dbReference type="SAM" id="Phobius"/>
    </source>
</evidence>
<evidence type="ECO:0000313" key="8">
    <source>
        <dbReference type="Proteomes" id="UP000307756"/>
    </source>
</evidence>
<dbReference type="Proteomes" id="UP000307756">
    <property type="component" value="Unassembled WGS sequence"/>
</dbReference>
<evidence type="ECO:0000256" key="2">
    <source>
        <dbReference type="ARBA" id="ARBA00022692"/>
    </source>
</evidence>
<proteinExistence type="inferred from homology"/>
<dbReference type="InterPro" id="IPR006480">
    <property type="entry name" value="Phage_holin_4_1"/>
</dbReference>
<dbReference type="AlphaFoldDB" id="A0A4V5P0T2"/>
<reference evidence="7 8" key="1">
    <citation type="journal article" date="2011" name="J. Microbiol.">
        <title>Bacillus kyonggiensis sp. nov., isolated from soil of a lettuce field.</title>
        <authorList>
            <person name="Dong K."/>
            <person name="Lee S."/>
        </authorList>
    </citation>
    <scope>NUCLEOTIDE SEQUENCE [LARGE SCALE GENOMIC DNA]</scope>
    <source>
        <strain evidence="7 8">NB22</strain>
    </source>
</reference>
<feature type="transmembrane region" description="Helical" evidence="6">
    <location>
        <begin position="6"/>
        <end position="22"/>
    </location>
</feature>
<organism evidence="7 8">
    <name type="scientific">Robertmurraya kyonggiensis</name>
    <dbReference type="NCBI Taxonomy" id="1037680"/>
    <lineage>
        <taxon>Bacteria</taxon>
        <taxon>Bacillati</taxon>
        <taxon>Bacillota</taxon>
        <taxon>Bacilli</taxon>
        <taxon>Bacillales</taxon>
        <taxon>Bacillaceae</taxon>
        <taxon>Robertmurraya</taxon>
    </lineage>
</organism>
<evidence type="ECO:0000313" key="7">
    <source>
        <dbReference type="EMBL" id="TKC15670.1"/>
    </source>
</evidence>
<evidence type="ECO:0000256" key="3">
    <source>
        <dbReference type="ARBA" id="ARBA00022989"/>
    </source>
</evidence>
<feature type="transmembrane region" description="Helical" evidence="6">
    <location>
        <begin position="43"/>
        <end position="62"/>
    </location>
</feature>
<accession>A0A4V5P0T2</accession>
<keyword evidence="8" id="KW-1185">Reference proteome</keyword>
<protein>
    <submittedName>
        <fullName evidence="7">Phage holin family protein</fullName>
    </submittedName>
</protein>
<comment type="caution">
    <text evidence="7">The sequence shown here is derived from an EMBL/GenBank/DDBJ whole genome shotgun (WGS) entry which is preliminary data.</text>
</comment>
<keyword evidence="4 6" id="KW-0472">Membrane</keyword>
<keyword evidence="3 6" id="KW-1133">Transmembrane helix</keyword>